<keyword evidence="2" id="KW-0143">Chaperone</keyword>
<evidence type="ECO:0000313" key="4">
    <source>
        <dbReference type="EMBL" id="CAB4946341.1"/>
    </source>
</evidence>
<dbReference type="SUPFAM" id="SSF48592">
    <property type="entry name" value="GroEL equatorial domain-like"/>
    <property type="match status" value="1"/>
</dbReference>
<dbReference type="GO" id="GO:0042026">
    <property type="term" value="P:protein refolding"/>
    <property type="evidence" value="ECO:0007669"/>
    <property type="project" value="InterPro"/>
</dbReference>
<dbReference type="InterPro" id="IPR002423">
    <property type="entry name" value="Cpn60/GroEL/TCP-1"/>
</dbReference>
<reference evidence="4" key="1">
    <citation type="submission" date="2020-05" db="EMBL/GenBank/DDBJ databases">
        <authorList>
            <person name="Chiriac C."/>
            <person name="Salcher M."/>
            <person name="Ghai R."/>
            <person name="Kavagutti S V."/>
        </authorList>
    </citation>
    <scope>NUCLEOTIDE SEQUENCE</scope>
</reference>
<dbReference type="InterPro" id="IPR001844">
    <property type="entry name" value="Cpn60/GroEL"/>
</dbReference>
<dbReference type="GO" id="GO:0005524">
    <property type="term" value="F:ATP binding"/>
    <property type="evidence" value="ECO:0007669"/>
    <property type="project" value="InterPro"/>
</dbReference>
<dbReference type="EMBL" id="CAFBMK010000293">
    <property type="protein sequence ID" value="CAB4946341.1"/>
    <property type="molecule type" value="Genomic_DNA"/>
</dbReference>
<comment type="similarity">
    <text evidence="1">Belongs to the chaperonin (HSP60) family.</text>
</comment>
<evidence type="ECO:0000256" key="3">
    <source>
        <dbReference type="SAM" id="MobiDB-lite"/>
    </source>
</evidence>
<sequence length="77" mass="7661">MRNAKPGVGLNASTGELEDLVKAGVVDPAKVTRSALQNAASIAKNILTTEAIVVEPPETDGAAGPGMPDLGGMGGMM</sequence>
<name>A0A6J7JU16_9ZZZZ</name>
<evidence type="ECO:0000256" key="2">
    <source>
        <dbReference type="ARBA" id="ARBA00023186"/>
    </source>
</evidence>
<organism evidence="4">
    <name type="scientific">freshwater metagenome</name>
    <dbReference type="NCBI Taxonomy" id="449393"/>
    <lineage>
        <taxon>unclassified sequences</taxon>
        <taxon>metagenomes</taxon>
        <taxon>ecological metagenomes</taxon>
    </lineage>
</organism>
<accession>A0A6J7JU16</accession>
<dbReference type="PANTHER" id="PTHR45633">
    <property type="entry name" value="60 KDA HEAT SHOCK PROTEIN, MITOCHONDRIAL"/>
    <property type="match status" value="1"/>
</dbReference>
<feature type="region of interest" description="Disordered" evidence="3">
    <location>
        <begin position="56"/>
        <end position="77"/>
    </location>
</feature>
<evidence type="ECO:0000256" key="1">
    <source>
        <dbReference type="ARBA" id="ARBA00006607"/>
    </source>
</evidence>
<protein>
    <submittedName>
        <fullName evidence="4">Unannotated protein</fullName>
    </submittedName>
</protein>
<dbReference type="Gene3D" id="1.10.560.10">
    <property type="entry name" value="GroEL-like equatorial domain"/>
    <property type="match status" value="1"/>
</dbReference>
<dbReference type="Pfam" id="PF00118">
    <property type="entry name" value="Cpn60_TCP1"/>
    <property type="match status" value="1"/>
</dbReference>
<proteinExistence type="inferred from homology"/>
<dbReference type="GO" id="GO:0140662">
    <property type="term" value="F:ATP-dependent protein folding chaperone"/>
    <property type="evidence" value="ECO:0007669"/>
    <property type="project" value="InterPro"/>
</dbReference>
<gene>
    <name evidence="4" type="ORF">UFOPK3564_03244</name>
</gene>
<dbReference type="InterPro" id="IPR027413">
    <property type="entry name" value="GROEL-like_equatorial_sf"/>
</dbReference>
<dbReference type="AlphaFoldDB" id="A0A6J7JU16"/>